<organism evidence="1 2">
    <name type="scientific">Postechiella marina</name>
    <dbReference type="NCBI Taxonomy" id="943941"/>
    <lineage>
        <taxon>Bacteria</taxon>
        <taxon>Pseudomonadati</taxon>
        <taxon>Bacteroidota</taxon>
        <taxon>Flavobacteriia</taxon>
        <taxon>Flavobacteriales</taxon>
        <taxon>Flavobacteriaceae</taxon>
        <taxon>Postechiella</taxon>
    </lineage>
</organism>
<keyword evidence="2" id="KW-1185">Reference proteome</keyword>
<protein>
    <submittedName>
        <fullName evidence="1">Uncharacterized protein</fullName>
    </submittedName>
</protein>
<dbReference type="Proteomes" id="UP001501496">
    <property type="component" value="Unassembled WGS sequence"/>
</dbReference>
<dbReference type="EMBL" id="BAABCA010000001">
    <property type="protein sequence ID" value="GAA4230623.1"/>
    <property type="molecule type" value="Genomic_DNA"/>
</dbReference>
<comment type="caution">
    <text evidence="1">The sequence shown here is derived from an EMBL/GenBank/DDBJ whole genome shotgun (WGS) entry which is preliminary data.</text>
</comment>
<gene>
    <name evidence="1" type="ORF">GCM10022291_01200</name>
</gene>
<evidence type="ECO:0000313" key="1">
    <source>
        <dbReference type="EMBL" id="GAA4230623.1"/>
    </source>
</evidence>
<reference evidence="2" key="1">
    <citation type="journal article" date="2019" name="Int. J. Syst. Evol. Microbiol.">
        <title>The Global Catalogue of Microorganisms (GCM) 10K type strain sequencing project: providing services to taxonomists for standard genome sequencing and annotation.</title>
        <authorList>
            <consortium name="The Broad Institute Genomics Platform"/>
            <consortium name="The Broad Institute Genome Sequencing Center for Infectious Disease"/>
            <person name="Wu L."/>
            <person name="Ma J."/>
        </authorList>
    </citation>
    <scope>NUCLEOTIDE SEQUENCE [LARGE SCALE GENOMIC DNA]</scope>
    <source>
        <strain evidence="2">JCM 17630</strain>
    </source>
</reference>
<evidence type="ECO:0000313" key="2">
    <source>
        <dbReference type="Proteomes" id="UP001501496"/>
    </source>
</evidence>
<accession>A0ABP8BYT8</accession>
<sequence length="121" mass="13976">MIGGIKYNLMVYKKREILSDLIKKHGKSINPNLKSVKILQSEKDCFIMSQFNDDIEKLYLENLDIIADDDFIEVSDVVNPSMFNPQNEITENVKIFLEELDKETIAMCFSEIIVADLNDKL</sequence>
<name>A0ABP8BYT8_9FLAO</name>
<proteinExistence type="predicted"/>